<keyword evidence="2" id="KW-0472">Membrane</keyword>
<keyword evidence="2" id="KW-0812">Transmembrane</keyword>
<feature type="domain" description="SCP" evidence="1">
    <location>
        <begin position="110"/>
        <end position="243"/>
    </location>
</feature>
<dbReference type="EMBL" id="FRYL01000041">
    <property type="protein sequence ID" value="SHO81471.1"/>
    <property type="molecule type" value="Genomic_DNA"/>
</dbReference>
<accession>A0A1W1EKR8</accession>
<gene>
    <name evidence="2" type="ORF">MNB_SV-15-1048</name>
</gene>
<dbReference type="AlphaFoldDB" id="A0A1W1EKR8"/>
<dbReference type="InterPro" id="IPR014044">
    <property type="entry name" value="CAP_dom"/>
</dbReference>
<dbReference type="PANTHER" id="PTHR31157">
    <property type="entry name" value="SCP DOMAIN-CONTAINING PROTEIN"/>
    <property type="match status" value="1"/>
</dbReference>
<name>A0A1W1EKR8_9ZZZZ</name>
<dbReference type="Pfam" id="PF00188">
    <property type="entry name" value="CAP"/>
    <property type="match status" value="1"/>
</dbReference>
<sequence>MKINISIIILSSLFFISCGNNSSSPINNSIDINKIEDNNQTNSELLEEDIINNSNSNIDNNISQNQAVLLSPTNYKIPFISSADKIKYLEAINLARSEAKDCGEGVGFVSGANPLTWNDDLFKAAFEHNYDMTNSNTFAHSGSGTIFDITGTKLSKSSNTEERIRNNHYLDEDKMVGVTTAGIGENLAGGQPTIEEAINSWINSPLHCKNLMDTNFKEMAISKVKNPNFREGDTQNSEYYWTHIFGYKNR</sequence>
<dbReference type="Gene3D" id="3.40.33.10">
    <property type="entry name" value="CAP"/>
    <property type="match status" value="1"/>
</dbReference>
<dbReference type="CDD" id="cd05379">
    <property type="entry name" value="CAP_bacterial"/>
    <property type="match status" value="1"/>
</dbReference>
<dbReference type="InterPro" id="IPR035940">
    <property type="entry name" value="CAP_sf"/>
</dbReference>
<evidence type="ECO:0000259" key="1">
    <source>
        <dbReference type="Pfam" id="PF00188"/>
    </source>
</evidence>
<organism evidence="2">
    <name type="scientific">hydrothermal vent metagenome</name>
    <dbReference type="NCBI Taxonomy" id="652676"/>
    <lineage>
        <taxon>unclassified sequences</taxon>
        <taxon>metagenomes</taxon>
        <taxon>ecological metagenomes</taxon>
    </lineage>
</organism>
<evidence type="ECO:0000313" key="2">
    <source>
        <dbReference type="EMBL" id="SHO81471.1"/>
    </source>
</evidence>
<dbReference type="PANTHER" id="PTHR31157:SF1">
    <property type="entry name" value="SCP DOMAIN-CONTAINING PROTEIN"/>
    <property type="match status" value="1"/>
</dbReference>
<proteinExistence type="predicted"/>
<dbReference type="SUPFAM" id="SSF55797">
    <property type="entry name" value="PR-1-like"/>
    <property type="match status" value="1"/>
</dbReference>
<protein>
    <submittedName>
        <fullName evidence="2">Probable transmembrane protein</fullName>
    </submittedName>
</protein>
<dbReference type="PROSITE" id="PS51257">
    <property type="entry name" value="PROKAR_LIPOPROTEIN"/>
    <property type="match status" value="1"/>
</dbReference>
<reference evidence="2" key="1">
    <citation type="submission" date="2016-10" db="EMBL/GenBank/DDBJ databases">
        <authorList>
            <person name="de Groot N.N."/>
        </authorList>
    </citation>
    <scope>NUCLEOTIDE SEQUENCE</scope>
</reference>